<dbReference type="GO" id="GO:0045727">
    <property type="term" value="P:positive regulation of translation"/>
    <property type="evidence" value="ECO:0007669"/>
    <property type="project" value="UniProtKB-UniRule"/>
</dbReference>
<dbReference type="SUPFAM" id="SSF54980">
    <property type="entry name" value="EF-G C-terminal domain-like"/>
    <property type="match status" value="2"/>
</dbReference>
<dbReference type="NCBIfam" id="TIGR00231">
    <property type="entry name" value="small_GTP"/>
    <property type="match status" value="1"/>
</dbReference>
<dbReference type="GO" id="GO:0043022">
    <property type="term" value="F:ribosome binding"/>
    <property type="evidence" value="ECO:0007669"/>
    <property type="project" value="UniProtKB-UniRule"/>
</dbReference>
<dbReference type="InterPro" id="IPR035647">
    <property type="entry name" value="EFG_III/V"/>
</dbReference>
<comment type="subcellular location">
    <subcellularLocation>
        <location evidence="12">Cell membrane</location>
        <topology evidence="12">Peripheral membrane protein</topology>
        <orientation evidence="12">Cytoplasmic side</orientation>
    </subcellularLocation>
</comment>
<sequence length="614" mass="68984">MKTEGSHFENIRNFSIIAHIDHGKSTLADRMLEDTMHQQIRSRGKERVLDRLDLEQEKGITIKLQAARMVWKGHQLNLIDTPGHVDFSYEVSRSLAACEAALLLVDAGQGIQAQTISNTRKALELGLKLIPVINKIDIETANIEERVLELREILGFQPEEIIKVSGKTGEGVPELLDAIIERCPSPTGRIDEPLQALIFDSFYDEYKGVVVAVRVVDGQIGRDGQSYGNSNALPTLHLLRREEEFKPSEIGIFAPDLEEVGALKAGEVGYIGTGLKDISYFTVGDTISDNPETLPLPGYNPPKPNVYATFFPTEPDGYEDLRIGLNKLSLNDAALTFTEQRSNLLGSGFRCGFLGLLHMEIIQERLEREYDVSLIITAPTVEYHIKKTNGELLEIQTPQEMPDPSEIEEINEPWVRVEILTPQRYMGPLMELCQSRRGSFVNTKFINDASTSDLIVQYMVIEYDIPLASLVSNFFDQMKNLSSGYASMEYELIDYFPVDLVKVAVLVNKEEVPSLSFLETKDGARSRAIKLLEVMKEVIPRQQFQVPLQAAIGSKIIAREDVRAFRKDVTGKLYGGDYSRKKKLLEKQKKGKKRLKQIGQVNIPQEAFLAILKT</sequence>
<protein>
    <recommendedName>
        <fullName evidence="11 12">Elongation factor 4</fullName>
        <shortName evidence="12">EF-4</shortName>
        <ecNumber evidence="11 12">3.6.5.n1</ecNumber>
    </recommendedName>
    <alternativeName>
        <fullName evidence="12">Ribosomal back-translocase LepA</fullName>
    </alternativeName>
</protein>
<dbReference type="CDD" id="cd16260">
    <property type="entry name" value="EF4_III"/>
    <property type="match status" value="1"/>
</dbReference>
<name>A0A955I1S4_9BACT</name>
<dbReference type="PANTHER" id="PTHR43512">
    <property type="entry name" value="TRANSLATION FACTOR GUF1-RELATED"/>
    <property type="match status" value="1"/>
</dbReference>
<dbReference type="HAMAP" id="MF_00071">
    <property type="entry name" value="LepA"/>
    <property type="match status" value="1"/>
</dbReference>
<keyword evidence="4 12" id="KW-0378">Hydrolase</keyword>
<keyword evidence="5 12" id="KW-0648">Protein biosynthesis</keyword>
<dbReference type="Gene3D" id="2.40.30.10">
    <property type="entry name" value="Translation factors"/>
    <property type="match status" value="1"/>
</dbReference>
<dbReference type="PROSITE" id="PS00301">
    <property type="entry name" value="G_TR_1"/>
    <property type="match status" value="1"/>
</dbReference>
<dbReference type="InterPro" id="IPR000795">
    <property type="entry name" value="T_Tr_GTP-bd_dom"/>
</dbReference>
<dbReference type="AlphaFoldDB" id="A0A955I1S4"/>
<comment type="similarity">
    <text evidence="10">Belongs to the GTP-binding elongation factor family. LepA subfamily.</text>
</comment>
<dbReference type="InterPro" id="IPR038363">
    <property type="entry name" value="LepA_C_sf"/>
</dbReference>
<comment type="caution">
    <text evidence="14">The sequence shown here is derived from an EMBL/GenBank/DDBJ whole genome shotgun (WGS) entry which is preliminary data.</text>
</comment>
<dbReference type="GO" id="GO:0003924">
    <property type="term" value="F:GTPase activity"/>
    <property type="evidence" value="ECO:0007669"/>
    <property type="project" value="UniProtKB-UniRule"/>
</dbReference>
<comment type="function">
    <text evidence="9 12">Required for accurate and efficient protein synthesis under certain stress conditions. May act as a fidelity factor of the translation reaction, by catalyzing a one-codon backward translocation of tRNAs on improperly translocated ribosomes. Back-translocation proceeds from a post-translocation (POST) complex to a pre-translocation (PRE) complex, thus giving elongation factor G a second chance to translocate the tRNAs correctly. Binds to ribosomes in a GTP-dependent manner.</text>
</comment>
<evidence type="ECO:0000256" key="5">
    <source>
        <dbReference type="ARBA" id="ARBA00022917"/>
    </source>
</evidence>
<evidence type="ECO:0000313" key="15">
    <source>
        <dbReference type="Proteomes" id="UP000741282"/>
    </source>
</evidence>
<keyword evidence="14" id="KW-0251">Elongation factor</keyword>
<keyword evidence="7 12" id="KW-0472">Membrane</keyword>
<dbReference type="Gene3D" id="3.30.70.240">
    <property type="match status" value="1"/>
</dbReference>
<evidence type="ECO:0000256" key="10">
    <source>
        <dbReference type="ARBA" id="ARBA00061052"/>
    </source>
</evidence>
<dbReference type="Pfam" id="PF00679">
    <property type="entry name" value="EFG_C"/>
    <property type="match status" value="1"/>
</dbReference>
<dbReference type="FunFam" id="3.30.70.2570:FF:000001">
    <property type="entry name" value="Translation factor GUF1, mitochondrial"/>
    <property type="match status" value="1"/>
</dbReference>
<evidence type="ECO:0000313" key="14">
    <source>
        <dbReference type="EMBL" id="MCA9377100.1"/>
    </source>
</evidence>
<dbReference type="GO" id="GO:0005525">
    <property type="term" value="F:GTP binding"/>
    <property type="evidence" value="ECO:0007669"/>
    <property type="project" value="UniProtKB-UniRule"/>
</dbReference>
<keyword evidence="2 12" id="KW-1003">Cell membrane</keyword>
<dbReference type="Gene3D" id="3.30.70.870">
    <property type="entry name" value="Elongation Factor G (Translational Gtpase), domain 3"/>
    <property type="match status" value="1"/>
</dbReference>
<dbReference type="GO" id="GO:0005886">
    <property type="term" value="C:plasma membrane"/>
    <property type="evidence" value="ECO:0007669"/>
    <property type="project" value="UniProtKB-SubCell"/>
</dbReference>
<evidence type="ECO:0000256" key="7">
    <source>
        <dbReference type="ARBA" id="ARBA00023136"/>
    </source>
</evidence>
<proteinExistence type="inferred from homology"/>
<dbReference type="InterPro" id="IPR006297">
    <property type="entry name" value="EF-4"/>
</dbReference>
<dbReference type="FunFam" id="3.30.70.240:FF:000007">
    <property type="entry name" value="Translation factor GUF1, mitochondrial"/>
    <property type="match status" value="1"/>
</dbReference>
<accession>A0A955I1S4</accession>
<dbReference type="Gene3D" id="3.30.70.2570">
    <property type="entry name" value="Elongation factor 4, C-terminal domain"/>
    <property type="match status" value="1"/>
</dbReference>
<evidence type="ECO:0000256" key="3">
    <source>
        <dbReference type="ARBA" id="ARBA00022741"/>
    </source>
</evidence>
<dbReference type="InterPro" id="IPR013842">
    <property type="entry name" value="LepA_CTD"/>
</dbReference>
<dbReference type="SUPFAM" id="SSF50447">
    <property type="entry name" value="Translation proteins"/>
    <property type="match status" value="1"/>
</dbReference>
<dbReference type="GO" id="GO:0003746">
    <property type="term" value="F:translation elongation factor activity"/>
    <property type="evidence" value="ECO:0007669"/>
    <property type="project" value="UniProtKB-UniRule"/>
</dbReference>
<dbReference type="InterPro" id="IPR035654">
    <property type="entry name" value="LepA_IV"/>
</dbReference>
<comment type="similarity">
    <text evidence="1 12">Belongs to the TRAFAC class translation factor GTPase superfamily. Classic translation factor GTPase family. LepA subfamily.</text>
</comment>
<evidence type="ECO:0000256" key="2">
    <source>
        <dbReference type="ARBA" id="ARBA00022475"/>
    </source>
</evidence>
<dbReference type="InterPro" id="IPR027417">
    <property type="entry name" value="P-loop_NTPase"/>
</dbReference>
<dbReference type="InterPro" id="IPR000640">
    <property type="entry name" value="EFG_V-like"/>
</dbReference>
<reference evidence="14" key="2">
    <citation type="journal article" date="2021" name="Microbiome">
        <title>Successional dynamics and alternative stable states in a saline activated sludge microbial community over 9 years.</title>
        <authorList>
            <person name="Wang Y."/>
            <person name="Ye J."/>
            <person name="Ju F."/>
            <person name="Liu L."/>
            <person name="Boyd J.A."/>
            <person name="Deng Y."/>
            <person name="Parks D.H."/>
            <person name="Jiang X."/>
            <person name="Yin X."/>
            <person name="Woodcroft B.J."/>
            <person name="Tyson G.W."/>
            <person name="Hugenholtz P."/>
            <person name="Polz M.F."/>
            <person name="Zhang T."/>
        </authorList>
    </citation>
    <scope>NUCLEOTIDE SEQUENCE</scope>
    <source>
        <strain evidence="14">HKST-UBA17</strain>
    </source>
</reference>
<evidence type="ECO:0000256" key="6">
    <source>
        <dbReference type="ARBA" id="ARBA00023134"/>
    </source>
</evidence>
<feature type="binding site" evidence="12">
    <location>
        <begin position="21"/>
        <end position="26"/>
    </location>
    <ligand>
        <name>GTP</name>
        <dbReference type="ChEBI" id="CHEBI:37565"/>
    </ligand>
</feature>
<comment type="catalytic activity">
    <reaction evidence="8 12">
        <text>GTP + H2O = GDP + phosphate + H(+)</text>
        <dbReference type="Rhea" id="RHEA:19669"/>
        <dbReference type="ChEBI" id="CHEBI:15377"/>
        <dbReference type="ChEBI" id="CHEBI:15378"/>
        <dbReference type="ChEBI" id="CHEBI:37565"/>
        <dbReference type="ChEBI" id="CHEBI:43474"/>
        <dbReference type="ChEBI" id="CHEBI:58189"/>
        <dbReference type="EC" id="3.6.5.n1"/>
    </reaction>
</comment>
<evidence type="ECO:0000256" key="11">
    <source>
        <dbReference type="ARBA" id="ARBA00066744"/>
    </source>
</evidence>
<evidence type="ECO:0000256" key="4">
    <source>
        <dbReference type="ARBA" id="ARBA00022801"/>
    </source>
</evidence>
<dbReference type="NCBIfam" id="TIGR01393">
    <property type="entry name" value="lepA"/>
    <property type="match status" value="1"/>
</dbReference>
<dbReference type="InterPro" id="IPR009000">
    <property type="entry name" value="Transl_B-barrel_sf"/>
</dbReference>
<dbReference type="EMBL" id="JAGQLN010000017">
    <property type="protein sequence ID" value="MCA9377100.1"/>
    <property type="molecule type" value="Genomic_DNA"/>
</dbReference>
<evidence type="ECO:0000256" key="8">
    <source>
        <dbReference type="ARBA" id="ARBA00050293"/>
    </source>
</evidence>
<keyword evidence="6 12" id="KW-0342">GTP-binding</keyword>
<dbReference type="PRINTS" id="PR00315">
    <property type="entry name" value="ELONGATNFCT"/>
</dbReference>
<evidence type="ECO:0000256" key="1">
    <source>
        <dbReference type="ARBA" id="ARBA00005454"/>
    </source>
</evidence>
<organism evidence="14 15">
    <name type="scientific">Candidatus Dojkabacteria bacterium</name>
    <dbReference type="NCBI Taxonomy" id="2099670"/>
    <lineage>
        <taxon>Bacteria</taxon>
        <taxon>Candidatus Dojkabacteria</taxon>
    </lineage>
</organism>
<feature type="domain" description="Tr-type G" evidence="13">
    <location>
        <begin position="9"/>
        <end position="187"/>
    </location>
</feature>
<dbReference type="SUPFAM" id="SSF52540">
    <property type="entry name" value="P-loop containing nucleoside triphosphate hydrolases"/>
    <property type="match status" value="1"/>
</dbReference>
<dbReference type="CDD" id="cd03709">
    <property type="entry name" value="lepA_C"/>
    <property type="match status" value="1"/>
</dbReference>
<dbReference type="Gene3D" id="3.40.50.300">
    <property type="entry name" value="P-loop containing nucleotide triphosphate hydrolases"/>
    <property type="match status" value="1"/>
</dbReference>
<feature type="binding site" evidence="12">
    <location>
        <begin position="134"/>
        <end position="137"/>
    </location>
    <ligand>
        <name>GTP</name>
        <dbReference type="ChEBI" id="CHEBI:37565"/>
    </ligand>
</feature>
<evidence type="ECO:0000256" key="9">
    <source>
        <dbReference type="ARBA" id="ARBA00057626"/>
    </source>
</evidence>
<evidence type="ECO:0000256" key="12">
    <source>
        <dbReference type="HAMAP-Rule" id="MF_00071"/>
    </source>
</evidence>
<dbReference type="EC" id="3.6.5.n1" evidence="11 12"/>
<dbReference type="InterPro" id="IPR031157">
    <property type="entry name" value="G_TR_CS"/>
</dbReference>
<reference evidence="14" key="1">
    <citation type="submission" date="2020-04" db="EMBL/GenBank/DDBJ databases">
        <authorList>
            <person name="Zhang T."/>
        </authorList>
    </citation>
    <scope>NUCLEOTIDE SEQUENCE</scope>
    <source>
        <strain evidence="14">HKST-UBA17</strain>
    </source>
</reference>
<dbReference type="InterPro" id="IPR005225">
    <property type="entry name" value="Small_GTP-bd"/>
</dbReference>
<dbReference type="Pfam" id="PF00009">
    <property type="entry name" value="GTP_EFTU"/>
    <property type="match status" value="1"/>
</dbReference>
<keyword evidence="3 12" id="KW-0547">Nucleotide-binding</keyword>
<dbReference type="Proteomes" id="UP000741282">
    <property type="component" value="Unassembled WGS sequence"/>
</dbReference>
<evidence type="ECO:0000259" key="13">
    <source>
        <dbReference type="PROSITE" id="PS51722"/>
    </source>
</evidence>
<dbReference type="PROSITE" id="PS51722">
    <property type="entry name" value="G_TR_2"/>
    <property type="match status" value="1"/>
</dbReference>
<dbReference type="Pfam" id="PF06421">
    <property type="entry name" value="LepA_C"/>
    <property type="match status" value="1"/>
</dbReference>
<dbReference type="PANTHER" id="PTHR43512:SF4">
    <property type="entry name" value="TRANSLATION FACTOR GUF1 HOMOLOG, CHLOROPLASTIC"/>
    <property type="match status" value="1"/>
</dbReference>
<dbReference type="FunFam" id="3.30.70.870:FF:000004">
    <property type="entry name" value="Translation factor GUF1, mitochondrial"/>
    <property type="match status" value="1"/>
</dbReference>
<gene>
    <name evidence="12 14" type="primary">lepA</name>
    <name evidence="14" type="ORF">KC685_04230</name>
</gene>